<dbReference type="InterPro" id="IPR003777">
    <property type="entry name" value="XdhC_CoxI"/>
</dbReference>
<name>A0A7Y2H2K7_UNCEI</name>
<comment type="caution">
    <text evidence="3">The sequence shown here is derived from an EMBL/GenBank/DDBJ whole genome shotgun (WGS) entry which is preliminary data.</text>
</comment>
<dbReference type="PANTHER" id="PTHR30388">
    <property type="entry name" value="ALDEHYDE OXIDOREDUCTASE MOLYBDENUM COFACTOR ASSEMBLY PROTEIN"/>
    <property type="match status" value="1"/>
</dbReference>
<accession>A0A7Y2H2K7</accession>
<evidence type="ECO:0000313" key="3">
    <source>
        <dbReference type="EMBL" id="NNF07116.1"/>
    </source>
</evidence>
<dbReference type="Pfam" id="PF02625">
    <property type="entry name" value="XdhC_CoxI"/>
    <property type="match status" value="1"/>
</dbReference>
<organism evidence="3 4">
    <name type="scientific">Eiseniibacteriota bacterium</name>
    <dbReference type="NCBI Taxonomy" id="2212470"/>
    <lineage>
        <taxon>Bacteria</taxon>
        <taxon>Candidatus Eiseniibacteriota</taxon>
    </lineage>
</organism>
<dbReference type="Pfam" id="PF13478">
    <property type="entry name" value="XdhC_C"/>
    <property type="match status" value="1"/>
</dbReference>
<evidence type="ECO:0000259" key="1">
    <source>
        <dbReference type="Pfam" id="PF02625"/>
    </source>
</evidence>
<evidence type="ECO:0008006" key="5">
    <source>
        <dbReference type="Google" id="ProtNLM"/>
    </source>
</evidence>
<dbReference type="PANTHER" id="PTHR30388:SF6">
    <property type="entry name" value="XANTHINE DEHYDROGENASE SUBUNIT A-RELATED"/>
    <property type="match status" value="1"/>
</dbReference>
<evidence type="ECO:0000313" key="4">
    <source>
        <dbReference type="Proteomes" id="UP000547674"/>
    </source>
</evidence>
<feature type="domain" description="XdhC Rossmann" evidence="2">
    <location>
        <begin position="115"/>
        <end position="259"/>
    </location>
</feature>
<evidence type="ECO:0000259" key="2">
    <source>
        <dbReference type="Pfam" id="PF13478"/>
    </source>
</evidence>
<protein>
    <recommendedName>
        <fullName evidence="5">Xanthine dehydrogenase accessory protein XdhC</fullName>
    </recommendedName>
</protein>
<dbReference type="AlphaFoldDB" id="A0A7Y2H2K7"/>
<dbReference type="InterPro" id="IPR027051">
    <property type="entry name" value="XdhC_Rossmann_dom"/>
</dbReference>
<dbReference type="Proteomes" id="UP000547674">
    <property type="component" value="Unassembled WGS sequence"/>
</dbReference>
<dbReference type="Gene3D" id="3.40.50.720">
    <property type="entry name" value="NAD(P)-binding Rossmann-like Domain"/>
    <property type="match status" value="1"/>
</dbReference>
<sequence length="272" mass="28896">MTRRSRPFVTPSTNLLHQLSRLAAERVPLVVVTVVKASGSAPGKSGAKMVVTARAAYGTVGGGRVENAALEHARSLLGKHQAPEVQHIDVVQDLGMTCGGSMEIMYETQTPPPRLVIFGAGHIAEPLCAAAVLAGFDVTVCDDREDWLTKERFPSASALIQAPPSEAVSRAALNEHTFVTSVAPGHSVDQEIMLAIAAGGVRPRYVGVIGSRRKGVELRKGLLEKGTTESFVESIHIPMGLNIGAAEPNEIAISIVAELVAEFRNMNPVKPW</sequence>
<reference evidence="3 4" key="1">
    <citation type="submission" date="2020-03" db="EMBL/GenBank/DDBJ databases">
        <title>Metabolic flexibility allows generalist bacteria to become dominant in a frequently disturbed ecosystem.</title>
        <authorList>
            <person name="Chen Y.-J."/>
            <person name="Leung P.M."/>
            <person name="Bay S.K."/>
            <person name="Hugenholtz P."/>
            <person name="Kessler A.J."/>
            <person name="Shelley G."/>
            <person name="Waite D.W."/>
            <person name="Cook P.L."/>
            <person name="Greening C."/>
        </authorList>
    </citation>
    <scope>NUCLEOTIDE SEQUENCE [LARGE SCALE GENOMIC DNA]</scope>
    <source>
        <strain evidence="3">SS_bin_28</strain>
    </source>
</reference>
<dbReference type="EMBL" id="JABDJR010000405">
    <property type="protein sequence ID" value="NNF07116.1"/>
    <property type="molecule type" value="Genomic_DNA"/>
</dbReference>
<proteinExistence type="predicted"/>
<gene>
    <name evidence="3" type="ORF">HKN21_10180</name>
</gene>
<feature type="domain" description="XdhC- CoxI" evidence="1">
    <location>
        <begin position="23"/>
        <end position="82"/>
    </location>
</feature>
<dbReference type="InterPro" id="IPR052698">
    <property type="entry name" value="MoCofactor_Util/Proc"/>
</dbReference>